<dbReference type="Pfam" id="PF15886">
    <property type="entry name" value="CBM39"/>
    <property type="match status" value="1"/>
</dbReference>
<feature type="domain" description="GH16" evidence="8">
    <location>
        <begin position="136"/>
        <end position="477"/>
    </location>
</feature>
<feature type="signal peptide" evidence="7">
    <location>
        <begin position="1"/>
        <end position="27"/>
    </location>
</feature>
<dbReference type="Gene3D" id="2.60.120.200">
    <property type="match status" value="1"/>
</dbReference>
<dbReference type="Proteomes" id="UP000594454">
    <property type="component" value="Chromosome 2"/>
</dbReference>
<dbReference type="AlphaFoldDB" id="A0A7R8YPA3"/>
<dbReference type="GO" id="GO:0030246">
    <property type="term" value="F:carbohydrate binding"/>
    <property type="evidence" value="ECO:0007669"/>
    <property type="project" value="InterPro"/>
</dbReference>
<dbReference type="CDD" id="cd02179">
    <property type="entry name" value="GH16_beta_GRP"/>
    <property type="match status" value="1"/>
</dbReference>
<dbReference type="SUPFAM" id="SSF49899">
    <property type="entry name" value="Concanavalin A-like lectins/glucanases"/>
    <property type="match status" value="1"/>
</dbReference>
<keyword evidence="4" id="KW-0391">Immunity</keyword>
<feature type="domain" description="CBM39" evidence="9">
    <location>
        <begin position="28"/>
        <end position="128"/>
    </location>
</feature>
<evidence type="ECO:0000313" key="11">
    <source>
        <dbReference type="Proteomes" id="UP000594454"/>
    </source>
</evidence>
<dbReference type="PROSITE" id="PS51762">
    <property type="entry name" value="GH16_2"/>
    <property type="match status" value="1"/>
</dbReference>
<keyword evidence="5" id="KW-0325">Glycoprotein</keyword>
<dbReference type="InterPro" id="IPR000757">
    <property type="entry name" value="Beta-glucanase-like"/>
</dbReference>
<organism evidence="10 11">
    <name type="scientific">Hermetia illucens</name>
    <name type="common">Black soldier fly</name>
    <dbReference type="NCBI Taxonomy" id="343691"/>
    <lineage>
        <taxon>Eukaryota</taxon>
        <taxon>Metazoa</taxon>
        <taxon>Ecdysozoa</taxon>
        <taxon>Arthropoda</taxon>
        <taxon>Hexapoda</taxon>
        <taxon>Insecta</taxon>
        <taxon>Pterygota</taxon>
        <taxon>Neoptera</taxon>
        <taxon>Endopterygota</taxon>
        <taxon>Diptera</taxon>
        <taxon>Brachycera</taxon>
        <taxon>Stratiomyomorpha</taxon>
        <taxon>Stratiomyidae</taxon>
        <taxon>Hermetiinae</taxon>
        <taxon>Hermetia</taxon>
    </lineage>
</organism>
<dbReference type="Pfam" id="PF00722">
    <property type="entry name" value="Glyco_hydro_16"/>
    <property type="match status" value="1"/>
</dbReference>
<proteinExistence type="inferred from homology"/>
<keyword evidence="11" id="KW-1185">Reference proteome</keyword>
<dbReference type="InParanoid" id="A0A7R8YPA3"/>
<keyword evidence="2" id="KW-0399">Innate immunity</keyword>
<evidence type="ECO:0000259" key="9">
    <source>
        <dbReference type="PROSITE" id="PS51969"/>
    </source>
</evidence>
<dbReference type="Gene3D" id="2.60.40.2140">
    <property type="entry name" value="Beta-1,3-glucan-recognition protein, N-terminal domain"/>
    <property type="match status" value="1"/>
</dbReference>
<evidence type="ECO:0000256" key="4">
    <source>
        <dbReference type="ARBA" id="ARBA00022859"/>
    </source>
</evidence>
<evidence type="ECO:0000256" key="3">
    <source>
        <dbReference type="ARBA" id="ARBA00022729"/>
    </source>
</evidence>
<name>A0A7R8YPA3_HERIL</name>
<dbReference type="OMA" id="RFAFTYG"/>
<dbReference type="PANTHER" id="PTHR10963:SF60">
    <property type="entry name" value="GRAM-NEGATIVE BACTERIA-BINDING PROTEIN 1-RELATED"/>
    <property type="match status" value="1"/>
</dbReference>
<evidence type="ECO:0000256" key="6">
    <source>
        <dbReference type="SAM" id="MobiDB-lite"/>
    </source>
</evidence>
<reference evidence="10 11" key="1">
    <citation type="submission" date="2020-11" db="EMBL/GenBank/DDBJ databases">
        <authorList>
            <person name="Wallbank WR R."/>
            <person name="Pardo Diaz C."/>
            <person name="Kozak K."/>
            <person name="Martin S."/>
            <person name="Jiggins C."/>
            <person name="Moest M."/>
            <person name="Warren A I."/>
            <person name="Generalovic N T."/>
            <person name="Byers J.R.P. K."/>
            <person name="Montejo-Kovacevich G."/>
            <person name="Yen C E."/>
        </authorList>
    </citation>
    <scope>NUCLEOTIDE SEQUENCE [LARGE SCALE GENOMIC DNA]</scope>
</reference>
<accession>A0A7R8YPA3</accession>
<evidence type="ECO:0000256" key="5">
    <source>
        <dbReference type="ARBA" id="ARBA00023180"/>
    </source>
</evidence>
<evidence type="ECO:0000256" key="2">
    <source>
        <dbReference type="ARBA" id="ARBA00022588"/>
    </source>
</evidence>
<gene>
    <name evidence="10" type="ORF">HERILL_LOCUS3572</name>
</gene>
<dbReference type="EMBL" id="LR899010">
    <property type="protein sequence ID" value="CAD7080418.1"/>
    <property type="molecule type" value="Genomic_DNA"/>
</dbReference>
<protein>
    <submittedName>
        <fullName evidence="10">Uncharacterized protein</fullName>
    </submittedName>
</protein>
<evidence type="ECO:0000259" key="8">
    <source>
        <dbReference type="PROSITE" id="PS51762"/>
    </source>
</evidence>
<keyword evidence="3 7" id="KW-0732">Signal</keyword>
<dbReference type="PROSITE" id="PS51969">
    <property type="entry name" value="CBM39"/>
    <property type="match status" value="1"/>
</dbReference>
<evidence type="ECO:0000256" key="1">
    <source>
        <dbReference type="ARBA" id="ARBA00008781"/>
    </source>
</evidence>
<sequence>MLKTGRSRSLLRVVIAVVFVSVQSVSCYSIPEPKFEILEPKGFRVSIPDEPGLRLFAFHGAVDHRVEASQPGDLVGEVIKPTNGRWVYENRKFFLEPGQTIYYWIHVQHESRGYRLTDKQYRVGSGSGSQEPVTTPTKPTSPPETCGETKTTVRGRNVCQGELIFEDNFNILNSTAWRREVRIPLDVDDADFVMYDDKPDNCYITEGKLYIQPNRIEDIPGYDEIKIRSGEINFGEKCTGIVDPERECKRQAGLFRILPPIVSGRINTKDSFSFRYGKIEVRAKLPKGDWLFPLIALEPQTSDYGISGYASGQLRVAYIRANPVLRTRSGQAIDGSYLFGGAILKTGEADRDSWLKSIQGSEHWGNQFHTYSLTWTDNSITLAVDGSPYAIINGGFNRNSASAMAPFDKEFYITLALSAGGISDFPDGCMSGVNVKPWQNSHPKAELMFWNARDKWGRTWTEQSSRLVVDYVRVWAL</sequence>
<dbReference type="InterPro" id="IPR043030">
    <property type="entry name" value="BGBP_N_sf"/>
</dbReference>
<evidence type="ECO:0000256" key="7">
    <source>
        <dbReference type="SAM" id="SignalP"/>
    </source>
</evidence>
<dbReference type="PANTHER" id="PTHR10963">
    <property type="entry name" value="GLYCOSYL HYDROLASE-RELATED"/>
    <property type="match status" value="1"/>
</dbReference>
<comment type="similarity">
    <text evidence="1">Belongs to the insect beta-1,3-glucan binding protein family.</text>
</comment>
<dbReference type="FunCoup" id="A0A7R8YPA3">
    <property type="interactions" value="105"/>
</dbReference>
<feature type="region of interest" description="Disordered" evidence="6">
    <location>
        <begin position="122"/>
        <end position="150"/>
    </location>
</feature>
<dbReference type="InterPro" id="IPR035806">
    <property type="entry name" value="GH16_GRP_C"/>
</dbReference>
<dbReference type="InterPro" id="IPR050546">
    <property type="entry name" value="Glycosyl_Hydrlase_16"/>
</dbReference>
<evidence type="ECO:0000313" key="10">
    <source>
        <dbReference type="EMBL" id="CAD7080418.1"/>
    </source>
</evidence>
<dbReference type="GO" id="GO:0045087">
    <property type="term" value="P:innate immune response"/>
    <property type="evidence" value="ECO:0007669"/>
    <property type="project" value="UniProtKB-KW"/>
</dbReference>
<dbReference type="InterPro" id="IPR031756">
    <property type="entry name" value="BGBP_N"/>
</dbReference>
<dbReference type="InterPro" id="IPR013320">
    <property type="entry name" value="ConA-like_dom_sf"/>
</dbReference>
<feature type="chain" id="PRO_5031292446" evidence="7">
    <location>
        <begin position="28"/>
        <end position="477"/>
    </location>
</feature>
<dbReference type="OrthoDB" id="4781at2759"/>
<dbReference type="GO" id="GO:0005975">
    <property type="term" value="P:carbohydrate metabolic process"/>
    <property type="evidence" value="ECO:0007669"/>
    <property type="project" value="InterPro"/>
</dbReference>
<dbReference type="GO" id="GO:0004553">
    <property type="term" value="F:hydrolase activity, hydrolyzing O-glycosyl compounds"/>
    <property type="evidence" value="ECO:0007669"/>
    <property type="project" value="InterPro"/>
</dbReference>